<dbReference type="InterPro" id="IPR034113">
    <property type="entry name" value="SCP_GAPR1-like"/>
</dbReference>
<accession>A0ABV5IVU7</accession>
<dbReference type="InterPro" id="IPR014044">
    <property type="entry name" value="CAP_dom"/>
</dbReference>
<dbReference type="Proteomes" id="UP001589647">
    <property type="component" value="Unassembled WGS sequence"/>
</dbReference>
<dbReference type="InterPro" id="IPR001283">
    <property type="entry name" value="CRISP-related"/>
</dbReference>
<protein>
    <submittedName>
        <fullName evidence="2">CAP family protein</fullName>
    </submittedName>
</protein>
<sequence>MAGTRPALPDATSASFLAEALNEANAYRAKHHAPPMEMDAKLVEYAKERASSRSEYAKLSAGHDGLRDTTGENIFWGTSTGATPKAAGDAVSAWYNEIADYNWTTPPGDFAKTGHFSQLVWKDTTRVGAARVAGQGADGFETYIVFVFETPGNYEGEYPQNVLPA</sequence>
<dbReference type="PANTHER" id="PTHR10334">
    <property type="entry name" value="CYSTEINE-RICH SECRETORY PROTEIN-RELATED"/>
    <property type="match status" value="1"/>
</dbReference>
<dbReference type="SUPFAM" id="SSF55797">
    <property type="entry name" value="PR-1-like"/>
    <property type="match status" value="1"/>
</dbReference>
<dbReference type="RefSeq" id="WP_189648534.1">
    <property type="nucleotide sequence ID" value="NZ_BMRC01000007.1"/>
</dbReference>
<feature type="domain" description="SCP" evidence="1">
    <location>
        <begin position="15"/>
        <end position="156"/>
    </location>
</feature>
<evidence type="ECO:0000313" key="3">
    <source>
        <dbReference type="Proteomes" id="UP001589647"/>
    </source>
</evidence>
<comment type="caution">
    <text evidence="2">The sequence shown here is derived from an EMBL/GenBank/DDBJ whole genome shotgun (WGS) entry which is preliminary data.</text>
</comment>
<dbReference type="PRINTS" id="PR00837">
    <property type="entry name" value="V5TPXLIKE"/>
</dbReference>
<reference evidence="2 3" key="1">
    <citation type="submission" date="2024-09" db="EMBL/GenBank/DDBJ databases">
        <authorList>
            <person name="Sun Q."/>
            <person name="Mori K."/>
        </authorList>
    </citation>
    <scope>NUCLEOTIDE SEQUENCE [LARGE SCALE GENOMIC DNA]</scope>
    <source>
        <strain evidence="2 3">CCM 3426</strain>
    </source>
</reference>
<organism evidence="2 3">
    <name type="scientific">Nonomuraea spiralis</name>
    <dbReference type="NCBI Taxonomy" id="46182"/>
    <lineage>
        <taxon>Bacteria</taxon>
        <taxon>Bacillati</taxon>
        <taxon>Actinomycetota</taxon>
        <taxon>Actinomycetes</taxon>
        <taxon>Streptosporangiales</taxon>
        <taxon>Streptosporangiaceae</taxon>
        <taxon>Nonomuraea</taxon>
    </lineage>
</organism>
<keyword evidence="3" id="KW-1185">Reference proteome</keyword>
<proteinExistence type="predicted"/>
<evidence type="ECO:0000259" key="1">
    <source>
        <dbReference type="SMART" id="SM00198"/>
    </source>
</evidence>
<name>A0ABV5IVU7_9ACTN</name>
<dbReference type="Gene3D" id="3.40.33.10">
    <property type="entry name" value="CAP"/>
    <property type="match status" value="1"/>
</dbReference>
<dbReference type="Pfam" id="PF00188">
    <property type="entry name" value="CAP"/>
    <property type="match status" value="1"/>
</dbReference>
<dbReference type="PROSITE" id="PS01009">
    <property type="entry name" value="CRISP_1"/>
    <property type="match status" value="1"/>
</dbReference>
<dbReference type="EMBL" id="JBHMEI010000067">
    <property type="protein sequence ID" value="MFB9208075.1"/>
    <property type="molecule type" value="Genomic_DNA"/>
</dbReference>
<dbReference type="InterPro" id="IPR035940">
    <property type="entry name" value="CAP_sf"/>
</dbReference>
<dbReference type="CDD" id="cd05382">
    <property type="entry name" value="CAP_GAPR1-like"/>
    <property type="match status" value="1"/>
</dbReference>
<evidence type="ECO:0000313" key="2">
    <source>
        <dbReference type="EMBL" id="MFB9208075.1"/>
    </source>
</evidence>
<dbReference type="SMART" id="SM00198">
    <property type="entry name" value="SCP"/>
    <property type="match status" value="1"/>
</dbReference>
<dbReference type="InterPro" id="IPR018244">
    <property type="entry name" value="Allrgn_V5/Tpx1_CS"/>
</dbReference>
<gene>
    <name evidence="2" type="ORF">ACFFV7_43325</name>
</gene>